<organism evidence="1 2">
    <name type="scientific">Treponema primitia (strain ATCC BAA-887 / DSM 12427 / ZAS-2)</name>
    <dbReference type="NCBI Taxonomy" id="545694"/>
    <lineage>
        <taxon>Bacteria</taxon>
        <taxon>Pseudomonadati</taxon>
        <taxon>Spirochaetota</taxon>
        <taxon>Spirochaetia</taxon>
        <taxon>Spirochaetales</taxon>
        <taxon>Treponemataceae</taxon>
        <taxon>Treponema</taxon>
    </lineage>
</organism>
<evidence type="ECO:0000313" key="2">
    <source>
        <dbReference type="Proteomes" id="UP000009223"/>
    </source>
</evidence>
<reference evidence="1" key="1">
    <citation type="submission" date="2009-12" db="EMBL/GenBank/DDBJ databases">
        <authorList>
            <person name="Tetu S.G."/>
            <person name="Matson E."/>
            <person name="Ren Q."/>
            <person name="Seshadri R."/>
            <person name="Elbourne L."/>
            <person name="Hassan K.A."/>
            <person name="Durkin A."/>
            <person name="Radune D."/>
            <person name="Mohamoud Y."/>
            <person name="Shay R."/>
            <person name="Jin S."/>
            <person name="Zhang X."/>
            <person name="Lucey K."/>
            <person name="Ballor N.R."/>
            <person name="Ottesen E."/>
            <person name="Rosenthal R."/>
            <person name="Allen A."/>
            <person name="Leadbetter J.R."/>
            <person name="Paulsen I.T."/>
        </authorList>
    </citation>
    <scope>NUCLEOTIDE SEQUENCE</scope>
    <source>
        <strain evidence="1">ZAS-2</strain>
    </source>
</reference>
<protein>
    <submittedName>
        <fullName evidence="1">Uncharacterized protein</fullName>
    </submittedName>
</protein>
<name>F5YPC2_TREPZ</name>
<proteinExistence type="predicted"/>
<reference evidence="1" key="2">
    <citation type="journal article" date="2011" name="ISME J.">
        <title>RNA-seq reveals cooperative metabolic interactions between two termite-gut spirochete species in co-culture.</title>
        <authorList>
            <person name="Rosenthal A.Z."/>
            <person name="Matson E.G."/>
            <person name="Eldar A."/>
            <person name="Leadbetter J.R."/>
        </authorList>
    </citation>
    <scope>NUCLEOTIDE SEQUENCE [LARGE SCALE GENOMIC DNA]</scope>
    <source>
        <strain evidence="1">ZAS-2</strain>
    </source>
</reference>
<dbReference type="eggNOG" id="ENOG50339ZW">
    <property type="taxonomic scope" value="Bacteria"/>
</dbReference>
<evidence type="ECO:0000313" key="1">
    <source>
        <dbReference type="EMBL" id="AEF86448.1"/>
    </source>
</evidence>
<keyword evidence="2" id="KW-1185">Reference proteome</keyword>
<dbReference type="HOGENOM" id="CLU_193886_0_0_12"/>
<dbReference type="Proteomes" id="UP000009223">
    <property type="component" value="Chromosome"/>
</dbReference>
<dbReference type="AlphaFoldDB" id="F5YPC2"/>
<dbReference type="RefSeq" id="WP_015707373.1">
    <property type="nucleotide sequence ID" value="NC_015578.1"/>
</dbReference>
<dbReference type="KEGG" id="tpi:TREPR_2868"/>
<dbReference type="STRING" id="545694.TREPR_2868"/>
<dbReference type="EMBL" id="CP001843">
    <property type="protein sequence ID" value="AEF86448.1"/>
    <property type="molecule type" value="Genomic_DNA"/>
</dbReference>
<sequence length="67" mass="7793">MTNATVLKTEGFQILSEKLGILEAEHFIALIKREPFDYTQWREGLYKDVPLDEYLTAADNFRKSKAK</sequence>
<dbReference type="OrthoDB" id="361711at2"/>
<gene>
    <name evidence="1" type="ordered locus">TREPR_2868</name>
</gene>
<accession>F5YPC2</accession>